<proteinExistence type="predicted"/>
<dbReference type="Gene3D" id="1.10.260.40">
    <property type="entry name" value="lambda repressor-like DNA-binding domains"/>
    <property type="match status" value="1"/>
</dbReference>
<reference evidence="1 2" key="1">
    <citation type="submission" date="2019-09" db="EMBL/GenBank/DDBJ databases">
        <title>Biological control of the noxious weed angled onion (Allium triquetrum) thwarted by endophytic bacteria in Victoria, Australia.</title>
        <authorList>
            <person name="Tehranchian P."/>
            <person name="Adair R.J."/>
            <person name="Van T.H."/>
            <person name="Morrison P.D."/>
            <person name="Williams H."/>
            <person name="Lawrie A.C."/>
        </authorList>
    </citation>
    <scope>NUCLEOTIDE SEQUENCE [LARGE SCALE GENOMIC DNA]</scope>
    <source>
        <strain evidence="1 2">RPTAtOch1</strain>
    </source>
</reference>
<name>A0A5N1JII7_9HYPH</name>
<dbReference type="AlphaFoldDB" id="A0A5N1JII7"/>
<accession>A0A5N1JII7</accession>
<dbReference type="Proteomes" id="UP000327108">
    <property type="component" value="Unassembled WGS sequence"/>
</dbReference>
<dbReference type="SUPFAM" id="SSF47413">
    <property type="entry name" value="lambda repressor-like DNA-binding domains"/>
    <property type="match status" value="1"/>
</dbReference>
<dbReference type="SUPFAM" id="SSF143880">
    <property type="entry name" value="NE0471 N-terminal domain-like"/>
    <property type="match status" value="1"/>
</dbReference>
<organism evidence="1 2">
    <name type="scientific">Ochrobactrum quorumnocens</name>
    <dbReference type="NCBI Taxonomy" id="271865"/>
    <lineage>
        <taxon>Bacteria</taxon>
        <taxon>Pseudomonadati</taxon>
        <taxon>Pseudomonadota</taxon>
        <taxon>Alphaproteobacteria</taxon>
        <taxon>Hyphomicrobiales</taxon>
        <taxon>Brucellaceae</taxon>
        <taxon>Brucella/Ochrobactrum group</taxon>
        <taxon>Ochrobactrum</taxon>
    </lineage>
</organism>
<keyword evidence="2" id="KW-1185">Reference proteome</keyword>
<dbReference type="GO" id="GO:0003677">
    <property type="term" value="F:DNA binding"/>
    <property type="evidence" value="ECO:0007669"/>
    <property type="project" value="InterPro"/>
</dbReference>
<protein>
    <submittedName>
        <fullName evidence="1">DUF2442 domain-containing protein</fullName>
    </submittedName>
</protein>
<comment type="caution">
    <text evidence="1">The sequence shown here is derived from an EMBL/GenBank/DDBJ whole genome shotgun (WGS) entry which is preliminary data.</text>
</comment>
<gene>
    <name evidence="1" type="ORF">F3W84_22690</name>
</gene>
<dbReference type="EMBL" id="VYXQ01000035">
    <property type="protein sequence ID" value="KAA9354268.1"/>
    <property type="molecule type" value="Genomic_DNA"/>
</dbReference>
<dbReference type="Gene3D" id="3.30.2020.10">
    <property type="entry name" value="NE0471-like N-terminal domain"/>
    <property type="match status" value="1"/>
</dbReference>
<dbReference type="RefSeq" id="WP_151096033.1">
    <property type="nucleotide sequence ID" value="NZ_VYXQ01000035.1"/>
</dbReference>
<sequence length="157" mass="17461">MSGTASIPENEFVSAGKALPRIVSAAPVGGRMVRVKFDNGIEKTVDLAPALESRRFYIPLRDDEALFRSFEVSEYGDALQWGSDLDFSAVWLEALPAVDFGNDDFCNAMDQLGMTLDGMAAALEVSRRLVADYRKDKPIPRYIALATRYLVEHQVRQ</sequence>
<dbReference type="InterPro" id="IPR036782">
    <property type="entry name" value="NE0471-like_N"/>
</dbReference>
<dbReference type="InterPro" id="IPR010982">
    <property type="entry name" value="Lambda_DNA-bd_dom_sf"/>
</dbReference>
<evidence type="ECO:0000313" key="2">
    <source>
        <dbReference type="Proteomes" id="UP000327108"/>
    </source>
</evidence>
<evidence type="ECO:0000313" key="1">
    <source>
        <dbReference type="EMBL" id="KAA9354268.1"/>
    </source>
</evidence>